<sequence length="274" mass="29660">MRIICPNCGAQYEVDDAVIPESGRDVQCSNCGHTWFQRPAHLDRELAEELGEAFPEEEAAPENHASGAEPPQTRRPVAEEKPAPRRRLDPAVAELLREEAEREARARRGEAVESQPELGLETPSRRPSAADAHDALDAPEEVESEAEAPPAPQGRRHALPEVEEISSTLRPAAAPERAEEEAPAATTPAPASLRRRRGFRMGFSLAVLTVSLGAIVYLLAPEIGRSLPAAKPWVENYAAWVEALRAKSNALISDGAERLQSLIERLTSGGAEAS</sequence>
<keyword evidence="2" id="KW-0812">Transmembrane</keyword>
<keyword evidence="5" id="KW-1185">Reference proteome</keyword>
<evidence type="ECO:0000259" key="3">
    <source>
        <dbReference type="Pfam" id="PF13717"/>
    </source>
</evidence>
<reference evidence="5" key="1">
    <citation type="submission" date="2016-10" db="EMBL/GenBank/DDBJ databases">
        <authorList>
            <person name="Varghese N."/>
            <person name="Submissions S."/>
        </authorList>
    </citation>
    <scope>NUCLEOTIDE SEQUENCE [LARGE SCALE GENOMIC DNA]</scope>
    <source>
        <strain evidence="5">CGMCC 1.10789</strain>
    </source>
</reference>
<feature type="compositionally biased region" description="Acidic residues" evidence="1">
    <location>
        <begin position="137"/>
        <end position="146"/>
    </location>
</feature>
<evidence type="ECO:0000256" key="1">
    <source>
        <dbReference type="SAM" id="MobiDB-lite"/>
    </source>
</evidence>
<feature type="transmembrane region" description="Helical" evidence="2">
    <location>
        <begin position="202"/>
        <end position="220"/>
    </location>
</feature>
<protein>
    <submittedName>
        <fullName evidence="4">MJ0042 family finger-like domain-containing protein</fullName>
    </submittedName>
</protein>
<dbReference type="OrthoDB" id="7159357at2"/>
<organism evidence="4 5">
    <name type="scientific">Meinhardsimonia xiamenensis</name>
    <dbReference type="NCBI Taxonomy" id="990712"/>
    <lineage>
        <taxon>Bacteria</taxon>
        <taxon>Pseudomonadati</taxon>
        <taxon>Pseudomonadota</taxon>
        <taxon>Alphaproteobacteria</taxon>
        <taxon>Rhodobacterales</taxon>
        <taxon>Paracoccaceae</taxon>
        <taxon>Meinhardsimonia</taxon>
    </lineage>
</organism>
<dbReference type="AlphaFoldDB" id="A0A1G9DX03"/>
<dbReference type="NCBIfam" id="TIGR02098">
    <property type="entry name" value="MJ0042_CXXC"/>
    <property type="match status" value="1"/>
</dbReference>
<proteinExistence type="predicted"/>
<evidence type="ECO:0000313" key="5">
    <source>
        <dbReference type="Proteomes" id="UP000199328"/>
    </source>
</evidence>
<feature type="domain" description="Zinc finger/thioredoxin putative" evidence="3">
    <location>
        <begin position="1"/>
        <end position="36"/>
    </location>
</feature>
<evidence type="ECO:0000256" key="2">
    <source>
        <dbReference type="SAM" id="Phobius"/>
    </source>
</evidence>
<dbReference type="RefSeq" id="WP_092500293.1">
    <property type="nucleotide sequence ID" value="NZ_FNFV01000004.1"/>
</dbReference>
<dbReference type="EMBL" id="FNFV01000004">
    <property type="protein sequence ID" value="SDK68384.1"/>
    <property type="molecule type" value="Genomic_DNA"/>
</dbReference>
<accession>A0A1G9DX03</accession>
<gene>
    <name evidence="4" type="ORF">SAMN05216257_10459</name>
</gene>
<name>A0A1G9DX03_9RHOB</name>
<dbReference type="InterPro" id="IPR011723">
    <property type="entry name" value="Znf/thioredoxin_put"/>
</dbReference>
<dbReference type="STRING" id="990712.SAMN05216257_10459"/>
<dbReference type="Proteomes" id="UP000199328">
    <property type="component" value="Unassembled WGS sequence"/>
</dbReference>
<keyword evidence="2" id="KW-0472">Membrane</keyword>
<feature type="region of interest" description="Disordered" evidence="1">
    <location>
        <begin position="53"/>
        <end position="193"/>
    </location>
</feature>
<feature type="compositionally biased region" description="Basic and acidic residues" evidence="1">
    <location>
        <begin position="76"/>
        <end position="111"/>
    </location>
</feature>
<keyword evidence="2" id="KW-1133">Transmembrane helix</keyword>
<dbReference type="CDD" id="cd20335">
    <property type="entry name" value="BRcat_RBR"/>
    <property type="match status" value="1"/>
</dbReference>
<dbReference type="Pfam" id="PF13717">
    <property type="entry name" value="Zn_ribbon_4"/>
    <property type="match status" value="1"/>
</dbReference>
<evidence type="ECO:0000313" key="4">
    <source>
        <dbReference type="EMBL" id="SDK68384.1"/>
    </source>
</evidence>